<dbReference type="RefSeq" id="WP_093147802.1">
    <property type="nucleotide sequence ID" value="NZ_FNBW01000001.1"/>
</dbReference>
<reference evidence="3 4" key="1">
    <citation type="submission" date="2016-10" db="EMBL/GenBank/DDBJ databases">
        <authorList>
            <person name="Varghese N."/>
            <person name="Submissions S."/>
        </authorList>
    </citation>
    <scope>NUCLEOTIDE SEQUENCE [LARGE SCALE GENOMIC DNA]</scope>
    <source>
        <strain evidence="3 4">DSM 18839</strain>
    </source>
</reference>
<gene>
    <name evidence="3" type="ORF">SAMN05660686_00435</name>
</gene>
<protein>
    <submittedName>
        <fullName evidence="3">Nucleotide-binding universal stress protein, UspA family</fullName>
    </submittedName>
</protein>
<dbReference type="OrthoDB" id="9804721at2"/>
<name>A0A8G2EU42_9PROT</name>
<dbReference type="PANTHER" id="PTHR46268:SF15">
    <property type="entry name" value="UNIVERSAL STRESS PROTEIN HP_0031"/>
    <property type="match status" value="1"/>
</dbReference>
<feature type="domain" description="UspA" evidence="2">
    <location>
        <begin position="216"/>
        <end position="276"/>
    </location>
</feature>
<evidence type="ECO:0000259" key="2">
    <source>
        <dbReference type="Pfam" id="PF00582"/>
    </source>
</evidence>
<dbReference type="SUPFAM" id="SSF52402">
    <property type="entry name" value="Adenine nucleotide alpha hydrolases-like"/>
    <property type="match status" value="2"/>
</dbReference>
<proteinExistence type="inferred from homology"/>
<accession>A0A8G2EU42</accession>
<organism evidence="3 4">
    <name type="scientific">Thalassobaculum litoreum DSM 18839</name>
    <dbReference type="NCBI Taxonomy" id="1123362"/>
    <lineage>
        <taxon>Bacteria</taxon>
        <taxon>Pseudomonadati</taxon>
        <taxon>Pseudomonadota</taxon>
        <taxon>Alphaproteobacteria</taxon>
        <taxon>Rhodospirillales</taxon>
        <taxon>Thalassobaculaceae</taxon>
        <taxon>Thalassobaculum</taxon>
    </lineage>
</organism>
<keyword evidence="4" id="KW-1185">Reference proteome</keyword>
<evidence type="ECO:0000313" key="3">
    <source>
        <dbReference type="EMBL" id="SDF14334.1"/>
    </source>
</evidence>
<evidence type="ECO:0000256" key="1">
    <source>
        <dbReference type="ARBA" id="ARBA00008791"/>
    </source>
</evidence>
<sequence length="278" mass="30812">MAIKSILCHMANDDRHRDRLELAIQLTTRFSGHLDVLYNTAPVTMPAGAAGRAASNVFLAEQRDIAKKKAEDIRMELVDRFSKADCSHEYHMTEGDHVAQLAEYAHLSDLVVVSQAPPKGVTSSIALHHPEEIALEAGCATLVLPHEEEYWSPGRRVGTRVAVAWRNCKEASRAIREAMPFLLEAEDVHVFTEQEEANSLKGVGIGRYLSMHGVNATVHTDIHEAGNIGEQLLARAAAYDCDLMIMGAYSRARWRELLLGGVSEYVLHNLDRPVLMSH</sequence>
<dbReference type="Proteomes" id="UP000198615">
    <property type="component" value="Unassembled WGS sequence"/>
</dbReference>
<dbReference type="PANTHER" id="PTHR46268">
    <property type="entry name" value="STRESS RESPONSE PROTEIN NHAX"/>
    <property type="match status" value="1"/>
</dbReference>
<dbReference type="InterPro" id="IPR006015">
    <property type="entry name" value="Universal_stress_UspA"/>
</dbReference>
<evidence type="ECO:0000313" key="4">
    <source>
        <dbReference type="Proteomes" id="UP000198615"/>
    </source>
</evidence>
<dbReference type="CDD" id="cd00293">
    <property type="entry name" value="USP-like"/>
    <property type="match status" value="1"/>
</dbReference>
<dbReference type="InterPro" id="IPR006016">
    <property type="entry name" value="UspA"/>
</dbReference>
<comment type="caution">
    <text evidence="3">The sequence shown here is derived from an EMBL/GenBank/DDBJ whole genome shotgun (WGS) entry which is preliminary data.</text>
</comment>
<dbReference type="PRINTS" id="PR01438">
    <property type="entry name" value="UNVRSLSTRESS"/>
</dbReference>
<dbReference type="Gene3D" id="3.40.50.12370">
    <property type="match status" value="1"/>
</dbReference>
<comment type="similarity">
    <text evidence="1">Belongs to the universal stress protein A family.</text>
</comment>
<dbReference type="EMBL" id="FNBW01000001">
    <property type="protein sequence ID" value="SDF14334.1"/>
    <property type="molecule type" value="Genomic_DNA"/>
</dbReference>
<dbReference type="Pfam" id="PF00582">
    <property type="entry name" value="Usp"/>
    <property type="match status" value="1"/>
</dbReference>
<dbReference type="AlphaFoldDB" id="A0A8G2EU42"/>